<proteinExistence type="predicted"/>
<evidence type="ECO:0000256" key="3">
    <source>
        <dbReference type="ARBA" id="ARBA00022801"/>
    </source>
</evidence>
<dbReference type="Gene3D" id="2.40.50.90">
    <property type="match status" value="1"/>
</dbReference>
<protein>
    <submittedName>
        <fullName evidence="5">Endonuclease YncB</fullName>
        <ecNumber evidence="5">3.1.-.-</ecNumber>
    </submittedName>
</protein>
<dbReference type="InterPro" id="IPR002071">
    <property type="entry name" value="Thermonucl_AS"/>
</dbReference>
<evidence type="ECO:0000256" key="2">
    <source>
        <dbReference type="ARBA" id="ARBA00022759"/>
    </source>
</evidence>
<evidence type="ECO:0000259" key="4">
    <source>
        <dbReference type="PROSITE" id="PS50830"/>
    </source>
</evidence>
<gene>
    <name evidence="5" type="primary">yncB</name>
    <name evidence="5" type="ORF">SDC9_23973</name>
</gene>
<reference evidence="5" key="1">
    <citation type="submission" date="2019-08" db="EMBL/GenBank/DDBJ databases">
        <authorList>
            <person name="Kucharzyk K."/>
            <person name="Murdoch R.W."/>
            <person name="Higgins S."/>
            <person name="Loffler F."/>
        </authorList>
    </citation>
    <scope>NUCLEOTIDE SEQUENCE</scope>
</reference>
<dbReference type="AlphaFoldDB" id="A0A644UGV3"/>
<comment type="caution">
    <text evidence="5">The sequence shown here is derived from an EMBL/GenBank/DDBJ whole genome shotgun (WGS) entry which is preliminary data.</text>
</comment>
<dbReference type="PROSITE" id="PS01284">
    <property type="entry name" value="TNASE_2"/>
    <property type="match status" value="1"/>
</dbReference>
<dbReference type="PANTHER" id="PTHR12302">
    <property type="entry name" value="EBNA2 BINDING PROTEIN P100"/>
    <property type="match status" value="1"/>
</dbReference>
<dbReference type="EMBL" id="VSSQ01000113">
    <property type="protein sequence ID" value="MPL78109.1"/>
    <property type="molecule type" value="Genomic_DNA"/>
</dbReference>
<dbReference type="GO" id="GO:0003676">
    <property type="term" value="F:nucleic acid binding"/>
    <property type="evidence" value="ECO:0007669"/>
    <property type="project" value="InterPro"/>
</dbReference>
<sequence length="179" mass="20394">MKKRNKRIIIIIFLIFLLFSIGGKLLNDLDNQNISNSNNNIYGNQSNQNYNYSENHPNITINSKNYNKYYEAKGFCENVVDGDTIDVSGVGRIRLVGINTPERGEEGYQNSTDFVKQKCLGKTVYLDIDDVKNKDKYGRVLAIVYIDGISINEELLKRGYAEIMYIPPSEFQKGFGIIS</sequence>
<dbReference type="EC" id="3.1.-.-" evidence="5"/>
<dbReference type="PROSITE" id="PS50830">
    <property type="entry name" value="TNASE_3"/>
    <property type="match status" value="1"/>
</dbReference>
<organism evidence="5">
    <name type="scientific">bioreactor metagenome</name>
    <dbReference type="NCBI Taxonomy" id="1076179"/>
    <lineage>
        <taxon>unclassified sequences</taxon>
        <taxon>metagenomes</taxon>
        <taxon>ecological metagenomes</taxon>
    </lineage>
</organism>
<dbReference type="PANTHER" id="PTHR12302:SF3">
    <property type="entry name" value="SERINE_THREONINE-PROTEIN KINASE 31"/>
    <property type="match status" value="1"/>
</dbReference>
<dbReference type="GO" id="GO:0004519">
    <property type="term" value="F:endonuclease activity"/>
    <property type="evidence" value="ECO:0007669"/>
    <property type="project" value="UniProtKB-KW"/>
</dbReference>
<keyword evidence="3 5" id="KW-0378">Hydrolase</keyword>
<dbReference type="InterPro" id="IPR016071">
    <property type="entry name" value="Staphylococal_nuclease_OB-fold"/>
</dbReference>
<evidence type="ECO:0000256" key="1">
    <source>
        <dbReference type="ARBA" id="ARBA00022722"/>
    </source>
</evidence>
<dbReference type="SMART" id="SM00318">
    <property type="entry name" value="SNc"/>
    <property type="match status" value="1"/>
</dbReference>
<keyword evidence="1" id="KW-0540">Nuclease</keyword>
<feature type="domain" description="TNase-like" evidence="4">
    <location>
        <begin position="70"/>
        <end position="179"/>
    </location>
</feature>
<name>A0A644UGV3_9ZZZZ</name>
<dbReference type="GO" id="GO:0016787">
    <property type="term" value="F:hydrolase activity"/>
    <property type="evidence" value="ECO:0007669"/>
    <property type="project" value="UniProtKB-KW"/>
</dbReference>
<keyword evidence="2 5" id="KW-0255">Endonuclease</keyword>
<dbReference type="InterPro" id="IPR035437">
    <property type="entry name" value="SNase_OB-fold_sf"/>
</dbReference>
<accession>A0A644UGV3</accession>
<dbReference type="Pfam" id="PF00565">
    <property type="entry name" value="SNase"/>
    <property type="match status" value="1"/>
</dbReference>
<evidence type="ECO:0000313" key="5">
    <source>
        <dbReference type="EMBL" id="MPL78109.1"/>
    </source>
</evidence>
<dbReference type="SUPFAM" id="SSF50199">
    <property type="entry name" value="Staphylococcal nuclease"/>
    <property type="match status" value="1"/>
</dbReference>